<dbReference type="EMBL" id="CP011509">
    <property type="protein sequence ID" value="AKJ06205.1"/>
    <property type="molecule type" value="Genomic_DNA"/>
</dbReference>
<gene>
    <name evidence="1" type="ORF">AA314_07831</name>
</gene>
<dbReference type="KEGG" id="age:AA314_07831"/>
<organism evidence="1 2">
    <name type="scientific">Archangium gephyra</name>
    <dbReference type="NCBI Taxonomy" id="48"/>
    <lineage>
        <taxon>Bacteria</taxon>
        <taxon>Pseudomonadati</taxon>
        <taxon>Myxococcota</taxon>
        <taxon>Myxococcia</taxon>
        <taxon>Myxococcales</taxon>
        <taxon>Cystobacterineae</taxon>
        <taxon>Archangiaceae</taxon>
        <taxon>Archangium</taxon>
    </lineage>
</organism>
<dbReference type="AlphaFoldDB" id="A0AAC8QES9"/>
<accession>A0AAC8QES9</accession>
<evidence type="ECO:0000313" key="2">
    <source>
        <dbReference type="Proteomes" id="UP000035579"/>
    </source>
</evidence>
<proteinExistence type="predicted"/>
<reference evidence="1 2" key="1">
    <citation type="submission" date="2015-05" db="EMBL/GenBank/DDBJ databases">
        <title>Genome assembly of Archangium gephyra DSM 2261.</title>
        <authorList>
            <person name="Sharma G."/>
            <person name="Subramanian S."/>
        </authorList>
    </citation>
    <scope>NUCLEOTIDE SEQUENCE [LARGE SCALE GENOMIC DNA]</scope>
    <source>
        <strain evidence="1 2">DSM 2261</strain>
    </source>
</reference>
<sequence>MRDLEVTANNFAIRVIRMAQVRSSYIEQIREMSQSIRAAVEAGELTAEKGAKLANEARNQILEMQRHRDLDLGRALAQQLKDKGLTLEKAIAKAMEKLGLKGRPFQSLDGNQQRQVFQEVIESSGRSRPSVTQKIPRLRWAARGLWIATLAIAAYNIGTAENPWWQTGRETASVAGGLGGSFVGGAAMGAAGGIWAGPVGVAVGALVGGILGAMLADHAYVESAGTSDPRTRQFVSRFTNFWTGVDEAGMARALAREQLTNPRFVQAVFQSLDHDYTTDADDIALEFVRLARQDATLTRQLRQDRSLRELLIRLLDEGWTSAQEQETIQYLRRL</sequence>
<name>A0AAC8QES9_9BACT</name>
<dbReference type="Proteomes" id="UP000035579">
    <property type="component" value="Chromosome"/>
</dbReference>
<protein>
    <submittedName>
        <fullName evidence="1">Membrane-associated</fullName>
    </submittedName>
</protein>
<evidence type="ECO:0000313" key="1">
    <source>
        <dbReference type="EMBL" id="AKJ06205.1"/>
    </source>
</evidence>